<dbReference type="InterPro" id="IPR035919">
    <property type="entry name" value="EAL_sf"/>
</dbReference>
<proteinExistence type="predicted"/>
<dbReference type="SMART" id="SM00052">
    <property type="entry name" value="EAL"/>
    <property type="match status" value="1"/>
</dbReference>
<dbReference type="InterPro" id="IPR050706">
    <property type="entry name" value="Cyclic-di-GMP_PDE-like"/>
</dbReference>
<dbReference type="InterPro" id="IPR001633">
    <property type="entry name" value="EAL_dom"/>
</dbReference>
<evidence type="ECO:0000313" key="3">
    <source>
        <dbReference type="Proteomes" id="UP000189681"/>
    </source>
</evidence>
<dbReference type="Proteomes" id="UP000189681">
    <property type="component" value="Unassembled WGS sequence"/>
</dbReference>
<dbReference type="EMBL" id="AYTS01000085">
    <property type="protein sequence ID" value="OOP56349.1"/>
    <property type="molecule type" value="Genomic_DNA"/>
</dbReference>
<dbReference type="PANTHER" id="PTHR33121">
    <property type="entry name" value="CYCLIC DI-GMP PHOSPHODIESTERASE PDEF"/>
    <property type="match status" value="1"/>
</dbReference>
<feature type="domain" description="EAL" evidence="1">
    <location>
        <begin position="8"/>
        <end position="256"/>
    </location>
</feature>
<evidence type="ECO:0000259" key="1">
    <source>
        <dbReference type="PROSITE" id="PS50883"/>
    </source>
</evidence>
<dbReference type="CDD" id="cd01948">
    <property type="entry name" value="EAL"/>
    <property type="match status" value="1"/>
</dbReference>
<sequence length="260" mass="28558">MSSSDGKDVITLDAIQAGLTRGEFFLEYLPTVSLVDNRCVGAEALTRWRRPSGVVPPHVFIPLIEQTPLSGLLTYWVIETVAKELGEWLRSHEEFHIAVNVPPEILGRGGMEYVAKKTGLDKLRRQFILEVTERGLPDQMGVDAVAAWSQTGLRIALDDVTLSGANLAVLSRCPFNVLKIDGMHVSQITPACPNPEWLGGLSAVLQSARVEVIAEGVETEAQIAALRAAGVLMAQGFYFSVPVVAEELKRYYARMNERRT</sequence>
<dbReference type="SUPFAM" id="SSF141868">
    <property type="entry name" value="EAL domain-like"/>
    <property type="match status" value="1"/>
</dbReference>
<dbReference type="Gene3D" id="3.20.20.450">
    <property type="entry name" value="EAL domain"/>
    <property type="match status" value="1"/>
</dbReference>
<evidence type="ECO:0000313" key="2">
    <source>
        <dbReference type="EMBL" id="OOP56349.1"/>
    </source>
</evidence>
<dbReference type="Pfam" id="PF00563">
    <property type="entry name" value="EAL"/>
    <property type="match status" value="1"/>
</dbReference>
<dbReference type="PANTHER" id="PTHR33121:SF79">
    <property type="entry name" value="CYCLIC DI-GMP PHOSPHODIESTERASE PDED-RELATED"/>
    <property type="match status" value="1"/>
</dbReference>
<organism evidence="2 3">
    <name type="scientific">Candidatus Brocadia carolinensis</name>
    <dbReference type="NCBI Taxonomy" id="1004156"/>
    <lineage>
        <taxon>Bacteria</taxon>
        <taxon>Pseudomonadati</taxon>
        <taxon>Planctomycetota</taxon>
        <taxon>Candidatus Brocadiia</taxon>
        <taxon>Candidatus Brocadiales</taxon>
        <taxon>Candidatus Brocadiaceae</taxon>
        <taxon>Candidatus Brocadia</taxon>
    </lineage>
</organism>
<dbReference type="GO" id="GO:0071111">
    <property type="term" value="F:cyclic-guanylate-specific phosphodiesterase activity"/>
    <property type="evidence" value="ECO:0007669"/>
    <property type="project" value="InterPro"/>
</dbReference>
<comment type="caution">
    <text evidence="2">The sequence shown here is derived from an EMBL/GenBank/DDBJ whole genome shotgun (WGS) entry which is preliminary data.</text>
</comment>
<name>A0A1V4AT67_9BACT</name>
<accession>A0A1V4AT67</accession>
<dbReference type="STRING" id="1004156.AYP45_09860"/>
<gene>
    <name evidence="2" type="ORF">AYP45_09860</name>
</gene>
<dbReference type="PROSITE" id="PS50883">
    <property type="entry name" value="EAL"/>
    <property type="match status" value="1"/>
</dbReference>
<reference evidence="2 3" key="1">
    <citation type="journal article" date="2017" name="Water Res.">
        <title>Discovery and metagenomic analysis of an anammox bacterial enrichment related to Candidatus "Brocadia caroliniensis" in a full-scale glycerol-fed nitritation-denitritation separate centrate treatment process.</title>
        <authorList>
            <person name="Park H."/>
            <person name="Brotto A.C."/>
            <person name="van Loosdrecht M.C."/>
            <person name="Chandran K."/>
        </authorList>
    </citation>
    <scope>NUCLEOTIDE SEQUENCE [LARGE SCALE GENOMIC DNA]</scope>
    <source>
        <strain evidence="2">26THWARD</strain>
    </source>
</reference>
<dbReference type="AlphaFoldDB" id="A0A1V4AT67"/>
<protein>
    <recommendedName>
        <fullName evidence="1">EAL domain-containing protein</fullName>
    </recommendedName>
</protein>